<dbReference type="Proteomes" id="UP000287651">
    <property type="component" value="Unassembled WGS sequence"/>
</dbReference>
<evidence type="ECO:0000313" key="3">
    <source>
        <dbReference type="Proteomes" id="UP000287651"/>
    </source>
</evidence>
<proteinExistence type="predicted"/>
<organism evidence="2 3">
    <name type="scientific">Ensete ventricosum</name>
    <name type="common">Abyssinian banana</name>
    <name type="synonym">Musa ensete</name>
    <dbReference type="NCBI Taxonomy" id="4639"/>
    <lineage>
        <taxon>Eukaryota</taxon>
        <taxon>Viridiplantae</taxon>
        <taxon>Streptophyta</taxon>
        <taxon>Embryophyta</taxon>
        <taxon>Tracheophyta</taxon>
        <taxon>Spermatophyta</taxon>
        <taxon>Magnoliopsida</taxon>
        <taxon>Liliopsida</taxon>
        <taxon>Zingiberales</taxon>
        <taxon>Musaceae</taxon>
        <taxon>Ensete</taxon>
    </lineage>
</organism>
<sequence length="94" mass="10889">MRDGLHAPGADRLARRHEGHVDDPALRDKPSRVYLLSTASRQQHHQFLLFANLPGDRRERFLFLTNLSLRFLVDLPRWFLADVLDGSSPCSLRR</sequence>
<name>A0A426ZNF1_ENSVE</name>
<evidence type="ECO:0000313" key="2">
    <source>
        <dbReference type="EMBL" id="RRT65517.1"/>
    </source>
</evidence>
<comment type="caution">
    <text evidence="2">The sequence shown here is derived from an EMBL/GenBank/DDBJ whole genome shotgun (WGS) entry which is preliminary data.</text>
</comment>
<evidence type="ECO:0000256" key="1">
    <source>
        <dbReference type="SAM" id="MobiDB-lite"/>
    </source>
</evidence>
<dbReference type="AlphaFoldDB" id="A0A426ZNF1"/>
<dbReference type="EMBL" id="AMZH03005785">
    <property type="protein sequence ID" value="RRT65517.1"/>
    <property type="molecule type" value="Genomic_DNA"/>
</dbReference>
<protein>
    <submittedName>
        <fullName evidence="2">Uncharacterized protein</fullName>
    </submittedName>
</protein>
<gene>
    <name evidence="2" type="ORF">B296_00016382</name>
</gene>
<reference evidence="2 3" key="1">
    <citation type="journal article" date="2014" name="Agronomy (Basel)">
        <title>A Draft Genome Sequence for Ensete ventricosum, the Drought-Tolerant Tree Against Hunger.</title>
        <authorList>
            <person name="Harrison J."/>
            <person name="Moore K.A."/>
            <person name="Paszkiewicz K."/>
            <person name="Jones T."/>
            <person name="Grant M."/>
            <person name="Ambacheew D."/>
            <person name="Muzemil S."/>
            <person name="Studholme D.J."/>
        </authorList>
    </citation>
    <scope>NUCLEOTIDE SEQUENCE [LARGE SCALE GENOMIC DNA]</scope>
</reference>
<accession>A0A426ZNF1</accession>
<feature type="region of interest" description="Disordered" evidence="1">
    <location>
        <begin position="1"/>
        <end position="26"/>
    </location>
</feature>